<dbReference type="PANTHER" id="PTHR34306">
    <property type="entry name" value="RAD60-SLD DOMAIN-CONTAINING PROTEIN"/>
    <property type="match status" value="1"/>
</dbReference>
<dbReference type="AlphaFoldDB" id="A0A6J1MLF1"/>
<dbReference type="KEGG" id="dhe:111604174"/>
<name>A0A6J1MLF1_DROHY</name>
<dbReference type="OrthoDB" id="10072397at2759"/>
<dbReference type="RefSeq" id="XP_023177883.2">
    <property type="nucleotide sequence ID" value="XM_023322115.2"/>
</dbReference>
<feature type="region of interest" description="Disordered" evidence="1">
    <location>
        <begin position="598"/>
        <end position="675"/>
    </location>
</feature>
<feature type="compositionally biased region" description="Low complexity" evidence="1">
    <location>
        <begin position="996"/>
        <end position="1017"/>
    </location>
</feature>
<feature type="compositionally biased region" description="Polar residues" evidence="1">
    <location>
        <begin position="726"/>
        <end position="744"/>
    </location>
</feature>
<dbReference type="GeneID" id="111604174"/>
<feature type="compositionally biased region" description="Acidic residues" evidence="1">
    <location>
        <begin position="754"/>
        <end position="763"/>
    </location>
</feature>
<feature type="compositionally biased region" description="Low complexity" evidence="1">
    <location>
        <begin position="1"/>
        <end position="28"/>
    </location>
</feature>
<keyword evidence="2" id="KW-1185">Reference proteome</keyword>
<sequence length="1221" mass="133978">MAANTLAASNAAPLTPTTPATPTTPTTPVDSPAQQLNNSVDSGIAVLDVDHQAVKRRQRLQQCQRILQLLQRDQPTYQQLRDRLSKIVTKKPKKLNGSDEQCSCNVCCAELDLSSAKNYVTCCTCGKQVCRGIKCANWLPKAAQWVCELCHSSKQSLEQTSSWVAEQMSFNQQKFVYPLRTRSEIYIPISAELADSSMHFESVSQVGMNTNMSLDERSRIREYVEEIVAEMLGGNLDHIKVGQLSKSENYLQLFDKFHAKLSNMFINVENALCARVYKGDLPAIVNGHNNNSSNNNNNNNDQLADISQTRLRTLIESIIAETLRSGSNSLKTPSGAVSEISLDTRSNGQLSGFQNNNNKRRHRTEHYFEPKIYQDLLATAVLNKIADKEGNTRLITESTPDLSTHNIDENYNAEALSTTSGSSIEPRSDCSLTDHELGVNAGKSEKHAGLQLDMERESVLSDYIAAHMVPLPDFSASVTESEDDIISMSSSMVGDGTWEDNWLFKKKRSTLQSSGTPSSIGMLVPAPKENIRAQIGDRTADEVSDLSEMGSDAEETSLDLLRCDNALNDRLLSKHLIGGQNTKLVLDELVDRTSLTSNTLPAEHEPAFTETTNPLVQQPMKTSKLLVPPPPMSFQDDDEDEIDDTAQKPIADQLSSGSGSEHSNESSPSTSHETFNGDAELLAHNYDSCPDELLDEAVSSSTTTYTNQNTKIQNTNKNTKTRPNGKLTNGSLRWSSQSKTNQLNADDHNNNELVIDDDDDNGNDDVNNNNDDDDVVMLRRFAPGSIAEREVKKWYNAVEMPNNPYAPEALKQRISGTQERFMDVPNISPSAEHKALALMANAANNGEQEPAKEDYKRYSRDYYINNAPLATTPTRTASLACSSSSNRSTEPADEDIVINEALKTSQAAVEQPEAPLQQEQDKLPDMSTDNKCIYTALPAQVLDAGSLDSQSNQSVLTTSDDSDTVRIYDFNKQETTVLKTSTSTTTSSMESALGGAATTNTSSSSAADANSNSSSIDASRKRERPVVLQFGPADTTPNVCSSPTVTPTRGSTPPAFRFLQPKRRLIEPSQVLSIDDDEMPEATTTPLDKPAIEDDVVHALPSVKALAQAFLLTSKRVQPERRWRAKTLQHHAKLMTPPPDTPEKPSTPQSRRQMLQHAVSMAEVADESTISSDLSSLETDPSLHSDGQPLAIPIASPASPVPVRRGFLRSNIAFFENLKFK</sequence>
<dbReference type="SUPFAM" id="SSF57903">
    <property type="entry name" value="FYVE/PHD zinc finger"/>
    <property type="match status" value="1"/>
</dbReference>
<accession>A0A6J1MLF1</accession>
<protein>
    <submittedName>
        <fullName evidence="3">Serine-rich adhesin for platelets isoform X2</fullName>
    </submittedName>
</protein>
<evidence type="ECO:0000256" key="1">
    <source>
        <dbReference type="SAM" id="MobiDB-lite"/>
    </source>
</evidence>
<feature type="compositionally biased region" description="Low complexity" evidence="1">
    <location>
        <begin position="655"/>
        <end position="674"/>
    </location>
</feature>
<dbReference type="InterPro" id="IPR011011">
    <property type="entry name" value="Znf_FYVE_PHD"/>
</dbReference>
<proteinExistence type="predicted"/>
<feature type="region of interest" description="Disordered" evidence="1">
    <location>
        <begin position="977"/>
        <end position="1056"/>
    </location>
</feature>
<dbReference type="Proteomes" id="UP000504633">
    <property type="component" value="Unplaced"/>
</dbReference>
<feature type="region of interest" description="Disordered" evidence="1">
    <location>
        <begin position="1131"/>
        <end position="1196"/>
    </location>
</feature>
<reference evidence="3" key="1">
    <citation type="submission" date="2025-08" db="UniProtKB">
        <authorList>
            <consortium name="RefSeq"/>
        </authorList>
    </citation>
    <scope>IDENTIFICATION</scope>
    <source>
        <strain evidence="3">15085-1641.00</strain>
        <tissue evidence="3">Whole body</tissue>
    </source>
</reference>
<feature type="region of interest" description="Disordered" evidence="1">
    <location>
        <begin position="699"/>
        <end position="771"/>
    </location>
</feature>
<dbReference type="CTD" id="35698"/>
<dbReference type="PANTHER" id="PTHR34306:SF3">
    <property type="entry name" value="BROMODOMAIN-CONTAINING PROTEIN DDB_G0278469-RELATED"/>
    <property type="match status" value="1"/>
</dbReference>
<evidence type="ECO:0000313" key="3">
    <source>
        <dbReference type="RefSeq" id="XP_023177883.2"/>
    </source>
</evidence>
<gene>
    <name evidence="3" type="primary">LOC111604174</name>
</gene>
<feature type="compositionally biased region" description="Acidic residues" evidence="1">
    <location>
        <begin position="635"/>
        <end position="644"/>
    </location>
</feature>
<feature type="compositionally biased region" description="Polar residues" evidence="1">
    <location>
        <begin position="609"/>
        <end position="621"/>
    </location>
</feature>
<feature type="compositionally biased region" description="Polar residues" evidence="1">
    <location>
        <begin position="1035"/>
        <end position="1051"/>
    </location>
</feature>
<organism evidence="2 3">
    <name type="scientific">Drosophila hydei</name>
    <name type="common">Fruit fly</name>
    <dbReference type="NCBI Taxonomy" id="7224"/>
    <lineage>
        <taxon>Eukaryota</taxon>
        <taxon>Metazoa</taxon>
        <taxon>Ecdysozoa</taxon>
        <taxon>Arthropoda</taxon>
        <taxon>Hexapoda</taxon>
        <taxon>Insecta</taxon>
        <taxon>Pterygota</taxon>
        <taxon>Neoptera</taxon>
        <taxon>Endopterygota</taxon>
        <taxon>Diptera</taxon>
        <taxon>Brachycera</taxon>
        <taxon>Muscomorpha</taxon>
        <taxon>Ephydroidea</taxon>
        <taxon>Drosophilidae</taxon>
        <taxon>Drosophila</taxon>
    </lineage>
</organism>
<dbReference type="Gene3D" id="3.30.40.10">
    <property type="entry name" value="Zinc/RING finger domain, C3HC4 (zinc finger)"/>
    <property type="match status" value="1"/>
</dbReference>
<feature type="compositionally biased region" description="Polar residues" evidence="1">
    <location>
        <begin position="1168"/>
        <end position="1179"/>
    </location>
</feature>
<evidence type="ECO:0000313" key="2">
    <source>
        <dbReference type="Proteomes" id="UP000504633"/>
    </source>
</evidence>
<dbReference type="InterPro" id="IPR013083">
    <property type="entry name" value="Znf_RING/FYVE/PHD"/>
</dbReference>
<feature type="region of interest" description="Disordered" evidence="1">
    <location>
        <begin position="1"/>
        <end position="35"/>
    </location>
</feature>
<feature type="compositionally biased region" description="Low complexity" evidence="1">
    <location>
        <begin position="702"/>
        <end position="718"/>
    </location>
</feature>